<dbReference type="KEGG" id="stac:ABII15_02295"/>
<dbReference type="Pfam" id="PF13561">
    <property type="entry name" value="adh_short_C2"/>
    <property type="match status" value="1"/>
</dbReference>
<dbReference type="PANTHER" id="PTHR43008:SF4">
    <property type="entry name" value="CHAIN DEHYDROGENASE, PUTATIVE (AFU_ORTHOLOGUE AFUA_4G08710)-RELATED"/>
    <property type="match status" value="1"/>
</dbReference>
<dbReference type="GO" id="GO:0050664">
    <property type="term" value="F:oxidoreductase activity, acting on NAD(P)H, oxygen as acceptor"/>
    <property type="evidence" value="ECO:0007669"/>
    <property type="project" value="TreeGrafter"/>
</dbReference>
<accession>A0AAU8IKS1</accession>
<dbReference type="AlphaFoldDB" id="A0AAU8IKS1"/>
<reference evidence="3" key="1">
    <citation type="submission" date="2024-06" db="EMBL/GenBank/DDBJ databases">
        <title>Streptomyces sp. strain HUAS MG91 genome sequences.</title>
        <authorList>
            <person name="Mo P."/>
        </authorList>
    </citation>
    <scope>NUCLEOTIDE SEQUENCE</scope>
    <source>
        <strain evidence="3">HUAS MG91</strain>
    </source>
</reference>
<organism evidence="3">
    <name type="scientific">Streptomyces tabacisoli</name>
    <dbReference type="NCBI Taxonomy" id="3156398"/>
    <lineage>
        <taxon>Bacteria</taxon>
        <taxon>Bacillati</taxon>
        <taxon>Actinomycetota</taxon>
        <taxon>Actinomycetes</taxon>
        <taxon>Kitasatosporales</taxon>
        <taxon>Streptomycetaceae</taxon>
        <taxon>Streptomyces</taxon>
    </lineage>
</organism>
<dbReference type="Pfam" id="PF00106">
    <property type="entry name" value="adh_short"/>
    <property type="match status" value="1"/>
</dbReference>
<dbReference type="SUPFAM" id="SSF51735">
    <property type="entry name" value="NAD(P)-binding Rossmann-fold domains"/>
    <property type="match status" value="1"/>
</dbReference>
<keyword evidence="2" id="KW-0560">Oxidoreductase</keyword>
<dbReference type="Gene3D" id="3.40.50.720">
    <property type="entry name" value="NAD(P)-binding Rossmann-like Domain"/>
    <property type="match status" value="1"/>
</dbReference>
<protein>
    <submittedName>
        <fullName evidence="3">SDR family oxidoreductase</fullName>
    </submittedName>
</protein>
<gene>
    <name evidence="3" type="ORF">ABII15_02295</name>
</gene>
<dbReference type="InterPro" id="IPR002347">
    <property type="entry name" value="SDR_fam"/>
</dbReference>
<dbReference type="PRINTS" id="PR00081">
    <property type="entry name" value="GDHRDH"/>
</dbReference>
<sequence length="275" mass="28020">MGTYVITGSASGMGAAAATRMRAAGHRVIGVDLRDADVVADLGGAEGRAHAVREILALSGGTLDGVAAVAGVGPSVRSAAAVVSINYFGPVALLDALRPALERSGAGRAVVISSNSASTVPVIDDELVELLLASDEEAARERAAAAQSALPAATLDSAPSIVAYATSKLALARWVRRTAVTPQWARRGILLNSIAPGAVLTPLMTGSTGVGEAPDADGFPTPMPLGVFGEAADIAFWIEQFLRPEARFTTGSILYVDGGTDAAMRTDAQPSAMRR</sequence>
<proteinExistence type="inferred from homology"/>
<dbReference type="RefSeq" id="WP_353940543.1">
    <property type="nucleotide sequence ID" value="NZ_CP159534.1"/>
</dbReference>
<name>A0AAU8IKS1_9ACTN</name>
<dbReference type="EMBL" id="CP159534">
    <property type="protein sequence ID" value="XCJ68861.1"/>
    <property type="molecule type" value="Genomic_DNA"/>
</dbReference>
<evidence type="ECO:0000256" key="1">
    <source>
        <dbReference type="ARBA" id="ARBA00006484"/>
    </source>
</evidence>
<dbReference type="PANTHER" id="PTHR43008">
    <property type="entry name" value="BENZIL REDUCTASE"/>
    <property type="match status" value="1"/>
</dbReference>
<evidence type="ECO:0000313" key="3">
    <source>
        <dbReference type="EMBL" id="XCJ68861.1"/>
    </source>
</evidence>
<comment type="similarity">
    <text evidence="1">Belongs to the short-chain dehydrogenases/reductases (SDR) family.</text>
</comment>
<dbReference type="InterPro" id="IPR036291">
    <property type="entry name" value="NAD(P)-bd_dom_sf"/>
</dbReference>
<evidence type="ECO:0000256" key="2">
    <source>
        <dbReference type="ARBA" id="ARBA00023002"/>
    </source>
</evidence>